<dbReference type="Proteomes" id="UP001434883">
    <property type="component" value="Unassembled WGS sequence"/>
</dbReference>
<accession>A0ABV0SDT9</accession>
<evidence type="ECO:0000313" key="2">
    <source>
        <dbReference type="Proteomes" id="UP001434883"/>
    </source>
</evidence>
<evidence type="ECO:0000313" key="1">
    <source>
        <dbReference type="EMBL" id="MEQ2218321.1"/>
    </source>
</evidence>
<reference evidence="1 2" key="1">
    <citation type="submission" date="2021-06" db="EMBL/GenBank/DDBJ databases">
        <authorList>
            <person name="Palmer J.M."/>
        </authorList>
    </citation>
    <scope>NUCLEOTIDE SEQUENCE [LARGE SCALE GENOMIC DNA]</scope>
    <source>
        <strain evidence="1 2">XC_2019</strain>
        <tissue evidence="1">Muscle</tissue>
    </source>
</reference>
<comment type="caution">
    <text evidence="1">The sequence shown here is derived from an EMBL/GenBank/DDBJ whole genome shotgun (WGS) entry which is preliminary data.</text>
</comment>
<protein>
    <submittedName>
        <fullName evidence="1">Uncharacterized protein</fullName>
    </submittedName>
</protein>
<sequence length="109" mass="12316">MTMIFAVKKEELCHIAYPSLHPGLYSLITGFACSSLFRSNFVPPHMCRTCPALNQEVCPAFLPSNLCIRNQKTRALQVSCHIPVFPQALMGNGRMEWEEIYDTNQSKVP</sequence>
<organism evidence="1 2">
    <name type="scientific">Xenoophorus captivus</name>
    <dbReference type="NCBI Taxonomy" id="1517983"/>
    <lineage>
        <taxon>Eukaryota</taxon>
        <taxon>Metazoa</taxon>
        <taxon>Chordata</taxon>
        <taxon>Craniata</taxon>
        <taxon>Vertebrata</taxon>
        <taxon>Euteleostomi</taxon>
        <taxon>Actinopterygii</taxon>
        <taxon>Neopterygii</taxon>
        <taxon>Teleostei</taxon>
        <taxon>Neoteleostei</taxon>
        <taxon>Acanthomorphata</taxon>
        <taxon>Ovalentaria</taxon>
        <taxon>Atherinomorphae</taxon>
        <taxon>Cyprinodontiformes</taxon>
        <taxon>Goodeidae</taxon>
        <taxon>Xenoophorus</taxon>
    </lineage>
</organism>
<name>A0ABV0SDT9_9TELE</name>
<keyword evidence="2" id="KW-1185">Reference proteome</keyword>
<dbReference type="EMBL" id="JAHRIN010076772">
    <property type="protein sequence ID" value="MEQ2218321.1"/>
    <property type="molecule type" value="Genomic_DNA"/>
</dbReference>
<proteinExistence type="predicted"/>
<gene>
    <name evidence="1" type="ORF">XENOCAPTIV_001587</name>
</gene>